<gene>
    <name evidence="1" type="ORF">ST47_g243</name>
</gene>
<dbReference type="AlphaFoldDB" id="A0A163MD70"/>
<dbReference type="SUPFAM" id="SSF144232">
    <property type="entry name" value="HIT/MYND zinc finger-like"/>
    <property type="match status" value="1"/>
</dbReference>
<dbReference type="EMBL" id="JYNV01000008">
    <property type="protein sequence ID" value="KZM28613.1"/>
    <property type="molecule type" value="Genomic_DNA"/>
</dbReference>
<evidence type="ECO:0000313" key="1">
    <source>
        <dbReference type="EMBL" id="KZM28613.1"/>
    </source>
</evidence>
<dbReference type="PROSITE" id="PS01360">
    <property type="entry name" value="ZF_MYND_1"/>
    <property type="match status" value="1"/>
</dbReference>
<dbReference type="Pfam" id="PF01753">
    <property type="entry name" value="zf-MYND"/>
    <property type="match status" value="1"/>
</dbReference>
<evidence type="ECO:0000313" key="2">
    <source>
        <dbReference type="Proteomes" id="UP000076837"/>
    </source>
</evidence>
<dbReference type="OrthoDB" id="432970at2759"/>
<reference evidence="1 2" key="1">
    <citation type="journal article" date="2016" name="Sci. Rep.">
        <title>Draft genome sequencing and secretome analysis of fungal phytopathogen Ascochyta rabiei provides insight into the necrotrophic effector repertoire.</title>
        <authorList>
            <person name="Verma S."/>
            <person name="Gazara R.K."/>
            <person name="Nizam S."/>
            <person name="Parween S."/>
            <person name="Chattopadhyay D."/>
            <person name="Verma P.K."/>
        </authorList>
    </citation>
    <scope>NUCLEOTIDE SEQUENCE [LARGE SCALE GENOMIC DNA]</scope>
    <source>
        <strain evidence="1 2">ArDII</strain>
    </source>
</reference>
<keyword evidence="2" id="KW-1185">Reference proteome</keyword>
<dbReference type="STRING" id="5454.A0A163MD70"/>
<name>A0A163MD70_DIDRA</name>
<accession>A0A163MD70</accession>
<dbReference type="PROSITE" id="PS50865">
    <property type="entry name" value="ZF_MYND_2"/>
    <property type="match status" value="1"/>
</dbReference>
<organism evidence="1 2">
    <name type="scientific">Didymella rabiei</name>
    <name type="common">Chickpea ascochyta blight fungus</name>
    <name type="synonym">Mycosphaerella rabiei</name>
    <dbReference type="NCBI Taxonomy" id="5454"/>
    <lineage>
        <taxon>Eukaryota</taxon>
        <taxon>Fungi</taxon>
        <taxon>Dikarya</taxon>
        <taxon>Ascomycota</taxon>
        <taxon>Pezizomycotina</taxon>
        <taxon>Dothideomycetes</taxon>
        <taxon>Pleosporomycetidae</taxon>
        <taxon>Pleosporales</taxon>
        <taxon>Pleosporineae</taxon>
        <taxon>Didymellaceae</taxon>
        <taxon>Ascochyta</taxon>
    </lineage>
</organism>
<sequence>MSPTLTHLAEFRLPDYPAASLTLNGKSLSIYDENSSLTNQEQEPSAVPTGIATILYRWSPAALAAFLDTDAWFSLTWTVALPENKACGESAKQLEIGRVGNQVTFGTLDASGDNFEIMCTFNIALASETAAGVERRRGEWVPNVRESMLGEADMKSGEEVEEVGARWVGDVLANKRWDAAKGVKHSFHVEYAPMDIFGDGIPMSPHWLYNALDLSKCTTCNTEGSAAKPLNRCGRCGTAAYCSSVCQKEDWRVHKWVCTMSMEDRGQAIKISEKSGLYKWDTARTMAAKGEEVASDNPFFETVQSRRTREE</sequence>
<dbReference type="Gene3D" id="6.10.140.2220">
    <property type="match status" value="1"/>
</dbReference>
<dbReference type="InterPro" id="IPR002893">
    <property type="entry name" value="Znf_MYND"/>
</dbReference>
<protein>
    <submittedName>
        <fullName evidence="1">Metal ion binding</fullName>
    </submittedName>
</protein>
<comment type="caution">
    <text evidence="1">The sequence shown here is derived from an EMBL/GenBank/DDBJ whole genome shotgun (WGS) entry which is preliminary data.</text>
</comment>
<dbReference type="Proteomes" id="UP000076837">
    <property type="component" value="Unassembled WGS sequence"/>
</dbReference>
<proteinExistence type="predicted"/>